<feature type="transmembrane region" description="Helical" evidence="9">
    <location>
        <begin position="18"/>
        <end position="45"/>
    </location>
</feature>
<accession>A0ABU7PIM7</accession>
<dbReference type="Proteomes" id="UP001344658">
    <property type="component" value="Unassembled WGS sequence"/>
</dbReference>
<feature type="transmembrane region" description="Helical" evidence="9">
    <location>
        <begin position="173"/>
        <end position="190"/>
    </location>
</feature>
<feature type="transmembrane region" description="Helical" evidence="9">
    <location>
        <begin position="440"/>
        <end position="459"/>
    </location>
</feature>
<evidence type="ECO:0000259" key="10">
    <source>
        <dbReference type="PROSITE" id="PS50850"/>
    </source>
</evidence>
<evidence type="ECO:0000256" key="7">
    <source>
        <dbReference type="ARBA" id="ARBA00023251"/>
    </source>
</evidence>
<evidence type="ECO:0000313" key="12">
    <source>
        <dbReference type="Proteomes" id="UP001344658"/>
    </source>
</evidence>
<evidence type="ECO:0000256" key="8">
    <source>
        <dbReference type="SAM" id="MobiDB-lite"/>
    </source>
</evidence>
<proteinExistence type="predicted"/>
<dbReference type="InterPro" id="IPR020846">
    <property type="entry name" value="MFS_dom"/>
</dbReference>
<dbReference type="RefSeq" id="WP_330799397.1">
    <property type="nucleotide sequence ID" value="NZ_JAZEWV010000033.1"/>
</dbReference>
<dbReference type="PROSITE" id="PS50850">
    <property type="entry name" value="MFS"/>
    <property type="match status" value="1"/>
</dbReference>
<keyword evidence="4 9" id="KW-0812">Transmembrane</keyword>
<sequence length="482" mass="49517">MTSTEPAPTGQATTAQRWVLALTAVGSFMVILDMLVVATALTAIQRDLHASMADLEWTVNAYTLSFAVLLMTAAGLGDRYGRRQMFTIGLALFSLASVACALAPNVGALVAARAVQGIGAAAVMPLALGLLNAAFPPERRGWALGIFGSVTGLAAALGPIIGGSLTQGLAWQWIFWLNVPVGIVAIPLVFKHIPESRGPAASLDIPGLLLFTPAAVGLVWALVRSDAAGWGSAEVLGALGAGVVLTAAFLRREAVARAPMLPLRLFRSRAFSAGNTIIFLLNATMTGAIFFMTQYQQVALGHGPLAAGLRLLPWGLPPLLLATRSGALADKLGEKPLVLGGMLLQAVGMGWIAIIATGDAPYWQFLVPMALGGVGFTFAIPAVTKAVISSGAREDIGKASGAYSTMRQLGGAFGVAVLSASFSARGSYLSPDDFSKGVRVAFAVAGGMALAGAATAWALPGRRPAPAPTVTPAGAPEPTRTR</sequence>
<keyword evidence="6 9" id="KW-0472">Membrane</keyword>
<evidence type="ECO:0000256" key="3">
    <source>
        <dbReference type="ARBA" id="ARBA00022475"/>
    </source>
</evidence>
<dbReference type="Pfam" id="PF07690">
    <property type="entry name" value="MFS_1"/>
    <property type="match status" value="1"/>
</dbReference>
<feature type="transmembrane region" description="Helical" evidence="9">
    <location>
        <begin position="142"/>
        <end position="161"/>
    </location>
</feature>
<organism evidence="11 12">
    <name type="scientific">Actinacidiphila polyblastidii</name>
    <dbReference type="NCBI Taxonomy" id="3110430"/>
    <lineage>
        <taxon>Bacteria</taxon>
        <taxon>Bacillati</taxon>
        <taxon>Actinomycetota</taxon>
        <taxon>Actinomycetes</taxon>
        <taxon>Kitasatosporales</taxon>
        <taxon>Streptomycetaceae</taxon>
        <taxon>Actinacidiphila</taxon>
    </lineage>
</organism>
<evidence type="ECO:0000256" key="5">
    <source>
        <dbReference type="ARBA" id="ARBA00022989"/>
    </source>
</evidence>
<keyword evidence="5 9" id="KW-1133">Transmembrane helix</keyword>
<keyword evidence="3" id="KW-1003">Cell membrane</keyword>
<feature type="region of interest" description="Disordered" evidence="8">
    <location>
        <begin position="461"/>
        <end position="482"/>
    </location>
</feature>
<evidence type="ECO:0000256" key="9">
    <source>
        <dbReference type="SAM" id="Phobius"/>
    </source>
</evidence>
<dbReference type="SUPFAM" id="SSF103473">
    <property type="entry name" value="MFS general substrate transporter"/>
    <property type="match status" value="1"/>
</dbReference>
<dbReference type="PANTHER" id="PTHR42718">
    <property type="entry name" value="MAJOR FACILITATOR SUPERFAMILY MULTIDRUG TRANSPORTER MFSC"/>
    <property type="match status" value="1"/>
</dbReference>
<dbReference type="InterPro" id="IPR011701">
    <property type="entry name" value="MFS"/>
</dbReference>
<dbReference type="PANTHER" id="PTHR42718:SF46">
    <property type="entry name" value="BLR6921 PROTEIN"/>
    <property type="match status" value="1"/>
</dbReference>
<dbReference type="InterPro" id="IPR036259">
    <property type="entry name" value="MFS_trans_sf"/>
</dbReference>
<keyword evidence="12" id="KW-1185">Reference proteome</keyword>
<name>A0ABU7PIM7_9ACTN</name>
<comment type="subcellular location">
    <subcellularLocation>
        <location evidence="1">Cell membrane</location>
        <topology evidence="1">Multi-pass membrane protein</topology>
    </subcellularLocation>
</comment>
<dbReference type="NCBIfam" id="TIGR00711">
    <property type="entry name" value="efflux_EmrB"/>
    <property type="match status" value="1"/>
</dbReference>
<feature type="transmembrane region" description="Helical" evidence="9">
    <location>
        <begin position="362"/>
        <end position="388"/>
    </location>
</feature>
<evidence type="ECO:0000256" key="1">
    <source>
        <dbReference type="ARBA" id="ARBA00004651"/>
    </source>
</evidence>
<dbReference type="EMBL" id="JAZEWV010000033">
    <property type="protein sequence ID" value="MEE4545690.1"/>
    <property type="molecule type" value="Genomic_DNA"/>
</dbReference>
<dbReference type="Gene3D" id="1.20.1250.20">
    <property type="entry name" value="MFS general substrate transporter like domains"/>
    <property type="match status" value="1"/>
</dbReference>
<evidence type="ECO:0000256" key="2">
    <source>
        <dbReference type="ARBA" id="ARBA00022448"/>
    </source>
</evidence>
<feature type="transmembrane region" description="Helical" evidence="9">
    <location>
        <begin position="117"/>
        <end position="135"/>
    </location>
</feature>
<comment type="caution">
    <text evidence="11">The sequence shown here is derived from an EMBL/GenBank/DDBJ whole genome shotgun (WGS) entry which is preliminary data.</text>
</comment>
<evidence type="ECO:0000256" key="6">
    <source>
        <dbReference type="ARBA" id="ARBA00023136"/>
    </source>
</evidence>
<feature type="transmembrane region" description="Helical" evidence="9">
    <location>
        <begin position="270"/>
        <end position="291"/>
    </location>
</feature>
<dbReference type="InterPro" id="IPR004638">
    <property type="entry name" value="EmrB-like"/>
</dbReference>
<dbReference type="Gene3D" id="1.20.1720.10">
    <property type="entry name" value="Multidrug resistance protein D"/>
    <property type="match status" value="1"/>
</dbReference>
<evidence type="ECO:0000313" key="11">
    <source>
        <dbReference type="EMBL" id="MEE4545690.1"/>
    </source>
</evidence>
<feature type="transmembrane region" description="Helical" evidence="9">
    <location>
        <begin position="88"/>
        <end position="111"/>
    </location>
</feature>
<feature type="transmembrane region" description="Helical" evidence="9">
    <location>
        <begin position="409"/>
        <end position="428"/>
    </location>
</feature>
<feature type="transmembrane region" description="Helical" evidence="9">
    <location>
        <begin position="229"/>
        <end position="250"/>
    </location>
</feature>
<gene>
    <name evidence="11" type="ORF">V2S66_27445</name>
</gene>
<keyword evidence="2" id="KW-0813">Transport</keyword>
<feature type="transmembrane region" description="Helical" evidence="9">
    <location>
        <begin position="336"/>
        <end position="356"/>
    </location>
</feature>
<feature type="compositionally biased region" description="Low complexity" evidence="8">
    <location>
        <begin position="470"/>
        <end position="482"/>
    </location>
</feature>
<protein>
    <submittedName>
        <fullName evidence="11">MFS transporter</fullName>
    </submittedName>
</protein>
<feature type="domain" description="Major facilitator superfamily (MFS) profile" evidence="10">
    <location>
        <begin position="19"/>
        <end position="464"/>
    </location>
</feature>
<feature type="transmembrane region" description="Helical" evidence="9">
    <location>
        <begin position="202"/>
        <end position="223"/>
    </location>
</feature>
<feature type="transmembrane region" description="Helical" evidence="9">
    <location>
        <begin position="311"/>
        <end position="329"/>
    </location>
</feature>
<evidence type="ECO:0000256" key="4">
    <source>
        <dbReference type="ARBA" id="ARBA00022692"/>
    </source>
</evidence>
<keyword evidence="7" id="KW-0046">Antibiotic resistance</keyword>
<reference evidence="11 12" key="1">
    <citation type="submission" date="2023-12" db="EMBL/GenBank/DDBJ databases">
        <title>Streptomyces sp. V4-01.</title>
        <authorList>
            <person name="Somphong A."/>
            <person name="Phongsopitanun W."/>
        </authorList>
    </citation>
    <scope>NUCLEOTIDE SEQUENCE [LARGE SCALE GENOMIC DNA]</scope>
    <source>
        <strain evidence="11 12">V4-01</strain>
    </source>
</reference>
<dbReference type="CDD" id="cd17321">
    <property type="entry name" value="MFS_MMR_MDR_like"/>
    <property type="match status" value="1"/>
</dbReference>
<dbReference type="PRINTS" id="PR01036">
    <property type="entry name" value="TCRTETB"/>
</dbReference>
<feature type="transmembrane region" description="Helical" evidence="9">
    <location>
        <begin position="57"/>
        <end position="76"/>
    </location>
</feature>